<feature type="compositionally biased region" description="Basic and acidic residues" evidence="1">
    <location>
        <begin position="52"/>
        <end position="63"/>
    </location>
</feature>
<evidence type="ECO:0000313" key="3">
    <source>
        <dbReference type="Proteomes" id="UP000199045"/>
    </source>
</evidence>
<dbReference type="Proteomes" id="UP000199045">
    <property type="component" value="Unassembled WGS sequence"/>
</dbReference>
<proteinExistence type="predicted"/>
<dbReference type="AlphaFoldDB" id="A0A1G7JKZ8"/>
<sequence>MLSEKETRKEKPSEESKQIEQHPVEILKTEKADNSRNPLHADLSEEPEEENAAVRDQDTKKTK</sequence>
<feature type="compositionally biased region" description="Basic and acidic residues" evidence="1">
    <location>
        <begin position="1"/>
        <end position="34"/>
    </location>
</feature>
<gene>
    <name evidence="2" type="ORF">SAMN04488121_1011280</name>
</gene>
<name>A0A1G7JKZ8_CHIFI</name>
<dbReference type="EMBL" id="FNBN01000001">
    <property type="protein sequence ID" value="SDF25617.1"/>
    <property type="molecule type" value="Genomic_DNA"/>
</dbReference>
<feature type="region of interest" description="Disordered" evidence="1">
    <location>
        <begin position="1"/>
        <end position="63"/>
    </location>
</feature>
<dbReference type="RefSeq" id="WP_089829608.1">
    <property type="nucleotide sequence ID" value="NZ_FNBN01000001.1"/>
</dbReference>
<accession>A0A1G7JKZ8</accession>
<reference evidence="2 3" key="1">
    <citation type="submission" date="2016-10" db="EMBL/GenBank/DDBJ databases">
        <authorList>
            <person name="de Groot N.N."/>
        </authorList>
    </citation>
    <scope>NUCLEOTIDE SEQUENCE [LARGE SCALE GENOMIC DNA]</scope>
    <source>
        <strain evidence="2 3">DSM 527</strain>
    </source>
</reference>
<evidence type="ECO:0000313" key="2">
    <source>
        <dbReference type="EMBL" id="SDF25617.1"/>
    </source>
</evidence>
<protein>
    <submittedName>
        <fullName evidence="2">Uncharacterized protein</fullName>
    </submittedName>
</protein>
<dbReference type="OrthoDB" id="678045at2"/>
<organism evidence="2 3">
    <name type="scientific">Chitinophaga filiformis</name>
    <name type="common">Myxococcus filiformis</name>
    <name type="synonym">Flexibacter filiformis</name>
    <dbReference type="NCBI Taxonomy" id="104663"/>
    <lineage>
        <taxon>Bacteria</taxon>
        <taxon>Pseudomonadati</taxon>
        <taxon>Bacteroidota</taxon>
        <taxon>Chitinophagia</taxon>
        <taxon>Chitinophagales</taxon>
        <taxon>Chitinophagaceae</taxon>
        <taxon>Chitinophaga</taxon>
    </lineage>
</organism>
<evidence type="ECO:0000256" key="1">
    <source>
        <dbReference type="SAM" id="MobiDB-lite"/>
    </source>
</evidence>